<dbReference type="NCBIfam" id="TIGR01484">
    <property type="entry name" value="HAD-SF-IIB"/>
    <property type="match status" value="1"/>
</dbReference>
<proteinExistence type="inferred from homology"/>
<dbReference type="PANTHER" id="PTHR10000">
    <property type="entry name" value="PHOSPHOSERINE PHOSPHATASE"/>
    <property type="match status" value="1"/>
</dbReference>
<dbReference type="RefSeq" id="WP_205498166.1">
    <property type="nucleotide sequence ID" value="NZ_CP148066.1"/>
</dbReference>
<name>A0ABZ2RNC9_9BACT</name>
<dbReference type="Gene3D" id="3.30.1240.10">
    <property type="match status" value="1"/>
</dbReference>
<accession>A0ABZ2RNC9</accession>
<dbReference type="GO" id="GO:0016787">
    <property type="term" value="F:hydrolase activity"/>
    <property type="evidence" value="ECO:0007669"/>
    <property type="project" value="UniProtKB-KW"/>
</dbReference>
<sequence>MNKQIKPLIFSDMDGTLYNTSFKVLDTTKKDIDFAITKSSENFNPADFNLATGNPLFERVHNIANYLNARFIIASSGAQIYDNVEKRMILEKYIDDEVSQKIIAYAQNKKLRLIFFNSQEYFYLNCTPEELVIVKKYHFDTEEGASIVQEYKNQKIEKIAKFEFWNDTEKNPDVIADLNKIYDNIVVTHGTIEIMPKDISKGQAIEYLLKNFYPAHTLADVMAAGDSGNDISMLSICGYSYAMANSQPKVFPYAKYYTSAVEQNGLGEAIIDYLYRFDNIIKKYLLH</sequence>
<evidence type="ECO:0000313" key="3">
    <source>
        <dbReference type="EMBL" id="WXL28268.1"/>
    </source>
</evidence>
<dbReference type="PANTHER" id="PTHR10000:SF8">
    <property type="entry name" value="HAD SUPERFAMILY HYDROLASE-LIKE, TYPE 3"/>
    <property type="match status" value="1"/>
</dbReference>
<dbReference type="InterPro" id="IPR036412">
    <property type="entry name" value="HAD-like_sf"/>
</dbReference>
<dbReference type="Proteomes" id="UP001460679">
    <property type="component" value="Chromosome"/>
</dbReference>
<evidence type="ECO:0000256" key="2">
    <source>
        <dbReference type="ARBA" id="ARBA00034778"/>
    </source>
</evidence>
<dbReference type="InterPro" id="IPR006379">
    <property type="entry name" value="HAD-SF_hydro_IIB"/>
</dbReference>
<dbReference type="Gene3D" id="3.40.50.1000">
    <property type="entry name" value="HAD superfamily/HAD-like"/>
    <property type="match status" value="1"/>
</dbReference>
<reference evidence="3" key="1">
    <citation type="submission" date="2024-03" db="EMBL/GenBank/DDBJ databases">
        <title>Complete genome sequence of Mycoplasma gypis type strain B1/T1.</title>
        <authorList>
            <person name="Spergser J."/>
        </authorList>
    </citation>
    <scope>NUCLEOTIDE SEQUENCE [LARGE SCALE GENOMIC DNA]</scope>
    <source>
        <strain evidence="3">B1/T1</strain>
    </source>
</reference>
<evidence type="ECO:0000256" key="1">
    <source>
        <dbReference type="ARBA" id="ARBA00001946"/>
    </source>
</evidence>
<comment type="similarity">
    <text evidence="2">Belongs to the HAD-like hydrolase superfamily. Cof family.</text>
</comment>
<dbReference type="EMBL" id="CP148066">
    <property type="protein sequence ID" value="WXL28268.1"/>
    <property type="molecule type" value="Genomic_DNA"/>
</dbReference>
<keyword evidence="4" id="KW-1185">Reference proteome</keyword>
<keyword evidence="3" id="KW-0378">Hydrolase</keyword>
<comment type="cofactor">
    <cofactor evidence="1">
        <name>Mg(2+)</name>
        <dbReference type="ChEBI" id="CHEBI:18420"/>
    </cofactor>
</comment>
<dbReference type="PROSITE" id="PS01228">
    <property type="entry name" value="COF_1"/>
    <property type="match status" value="1"/>
</dbReference>
<organism evidence="3 4">
    <name type="scientific">[Mycoplasma] gypis</name>
    <dbReference type="NCBI Taxonomy" id="92404"/>
    <lineage>
        <taxon>Bacteria</taxon>
        <taxon>Bacillati</taxon>
        <taxon>Mycoplasmatota</taxon>
        <taxon>Mycoplasmoidales</taxon>
        <taxon>Metamycoplasmataceae</taxon>
        <taxon>Metamycoplasma</taxon>
    </lineage>
</organism>
<evidence type="ECO:0000313" key="4">
    <source>
        <dbReference type="Proteomes" id="UP001460679"/>
    </source>
</evidence>
<dbReference type="SUPFAM" id="SSF56784">
    <property type="entry name" value="HAD-like"/>
    <property type="match status" value="1"/>
</dbReference>
<dbReference type="InterPro" id="IPR023214">
    <property type="entry name" value="HAD_sf"/>
</dbReference>
<dbReference type="InterPro" id="IPR000150">
    <property type="entry name" value="Cof"/>
</dbReference>
<dbReference type="Pfam" id="PF08282">
    <property type="entry name" value="Hydrolase_3"/>
    <property type="match status" value="1"/>
</dbReference>
<dbReference type="NCBIfam" id="TIGR00099">
    <property type="entry name" value="Cof-subfamily"/>
    <property type="match status" value="1"/>
</dbReference>
<gene>
    <name evidence="3" type="ORF">WG616_02775</name>
</gene>
<protein>
    <submittedName>
        <fullName evidence="3">Cof-type HAD-IIB family hydrolase</fullName>
    </submittedName>
</protein>